<dbReference type="Proteomes" id="UP000198822">
    <property type="component" value="Chromosome I"/>
</dbReference>
<dbReference type="STRING" id="399736.SAMN04489720_1884"/>
<protein>
    <submittedName>
        <fullName evidence="1">Acyl-CoA thioesterase FadM</fullName>
    </submittedName>
</protein>
<dbReference type="PANTHER" id="PTHR12475">
    <property type="match status" value="1"/>
</dbReference>
<name>A0A1G8E4A1_9MICO</name>
<dbReference type="AlphaFoldDB" id="A0A1G8E4A1"/>
<dbReference type="InterPro" id="IPR029069">
    <property type="entry name" value="HotDog_dom_sf"/>
</dbReference>
<reference evidence="2" key="1">
    <citation type="submission" date="2016-10" db="EMBL/GenBank/DDBJ databases">
        <authorList>
            <person name="Varghese N."/>
            <person name="Submissions S."/>
        </authorList>
    </citation>
    <scope>NUCLEOTIDE SEQUENCE [LARGE SCALE GENOMIC DNA]</scope>
    <source>
        <strain evidence="2">DSM 22002</strain>
    </source>
</reference>
<gene>
    <name evidence="1" type="ORF">SAMN04489720_1884</name>
</gene>
<dbReference type="SUPFAM" id="SSF54637">
    <property type="entry name" value="Thioesterase/thiol ester dehydrase-isomerase"/>
    <property type="match status" value="1"/>
</dbReference>
<keyword evidence="2" id="KW-1185">Reference proteome</keyword>
<organism evidence="1 2">
    <name type="scientific">Agrococcus jejuensis</name>
    <dbReference type="NCBI Taxonomy" id="399736"/>
    <lineage>
        <taxon>Bacteria</taxon>
        <taxon>Bacillati</taxon>
        <taxon>Actinomycetota</taxon>
        <taxon>Actinomycetes</taxon>
        <taxon>Micrococcales</taxon>
        <taxon>Microbacteriaceae</taxon>
        <taxon>Agrococcus</taxon>
    </lineage>
</organism>
<dbReference type="InterPro" id="IPR051490">
    <property type="entry name" value="THEM6_lcsJ_thioesterase"/>
</dbReference>
<proteinExistence type="predicted"/>
<evidence type="ECO:0000313" key="2">
    <source>
        <dbReference type="Proteomes" id="UP000198822"/>
    </source>
</evidence>
<dbReference type="PANTHER" id="PTHR12475:SF4">
    <property type="entry name" value="PROTEIN THEM6"/>
    <property type="match status" value="1"/>
</dbReference>
<evidence type="ECO:0000313" key="1">
    <source>
        <dbReference type="EMBL" id="SDH64772.1"/>
    </source>
</evidence>
<dbReference type="RefSeq" id="WP_157674766.1">
    <property type="nucleotide sequence ID" value="NZ_LT629695.1"/>
</dbReference>
<dbReference type="CDD" id="cd00586">
    <property type="entry name" value="4HBT"/>
    <property type="match status" value="1"/>
</dbReference>
<dbReference type="OrthoDB" id="3727779at2"/>
<accession>A0A1G8E4A1</accession>
<dbReference type="Gene3D" id="3.10.129.10">
    <property type="entry name" value="Hotdog Thioesterase"/>
    <property type="match status" value="1"/>
</dbReference>
<sequence length="184" mass="20631">MHMLLRFLLAMLVRGNRAPRLAIDEVSRIDYRVHLVDIDLLGHMNNGRYLSFMDLGRIDLTKRTGIAARLSKAGIHAVVGQQSIAYRRSIGFLHAFTLESRLVGADERSCYIEQRFVAKGQVMARAVVRGRFVQRGVGAVRMDVVSAACDYDFEANHPVPDEIRTWADWSALPGAKADHPSVWA</sequence>
<dbReference type="EMBL" id="LT629695">
    <property type="protein sequence ID" value="SDH64772.1"/>
    <property type="molecule type" value="Genomic_DNA"/>
</dbReference>
<dbReference type="Pfam" id="PF13279">
    <property type="entry name" value="4HBT_2"/>
    <property type="match status" value="1"/>
</dbReference>